<dbReference type="GO" id="GO:0003700">
    <property type="term" value="F:DNA-binding transcription factor activity"/>
    <property type="evidence" value="ECO:0007669"/>
    <property type="project" value="InterPro"/>
</dbReference>
<dbReference type="Gene3D" id="3.30.730.10">
    <property type="entry name" value="AP2/ERF domain"/>
    <property type="match status" value="1"/>
</dbReference>
<dbReference type="PANTHER" id="PTHR31194">
    <property type="entry name" value="SHN SHINE , DNA BINDING / TRANSCRIPTION FACTOR"/>
    <property type="match status" value="1"/>
</dbReference>
<dbReference type="GO" id="GO:0005634">
    <property type="term" value="C:nucleus"/>
    <property type="evidence" value="ECO:0007669"/>
    <property type="project" value="UniProtKB-SubCell"/>
</dbReference>
<evidence type="ECO:0000256" key="2">
    <source>
        <dbReference type="ARBA" id="ARBA00023015"/>
    </source>
</evidence>
<keyword evidence="4" id="KW-0804">Transcription</keyword>
<feature type="compositionally biased region" description="Low complexity" evidence="6">
    <location>
        <begin position="177"/>
        <end position="190"/>
    </location>
</feature>
<dbReference type="PANTHER" id="PTHR31194:SF12">
    <property type="entry name" value="ETHYLENE-RESPONSIVE TRANSCRIPTION FACTOR SHINE 2"/>
    <property type="match status" value="1"/>
</dbReference>
<dbReference type="InterPro" id="IPR001471">
    <property type="entry name" value="AP2/ERF_dom"/>
</dbReference>
<dbReference type="Pfam" id="PF00847">
    <property type="entry name" value="AP2"/>
    <property type="match status" value="1"/>
</dbReference>
<keyword evidence="3" id="KW-0238">DNA-binding</keyword>
<evidence type="ECO:0000256" key="4">
    <source>
        <dbReference type="ARBA" id="ARBA00023163"/>
    </source>
</evidence>
<dbReference type="InterPro" id="IPR050913">
    <property type="entry name" value="AP2/ERF_ERF"/>
</dbReference>
<proteinExistence type="predicted"/>
<protein>
    <recommendedName>
        <fullName evidence="7">AP2/ERF domain-containing protein</fullName>
    </recommendedName>
</protein>
<evidence type="ECO:0000313" key="9">
    <source>
        <dbReference type="Proteomes" id="UP000594263"/>
    </source>
</evidence>
<dbReference type="PROSITE" id="PS51032">
    <property type="entry name" value="AP2_ERF"/>
    <property type="match status" value="1"/>
</dbReference>
<feature type="domain" description="AP2/ERF" evidence="7">
    <location>
        <begin position="6"/>
        <end position="63"/>
    </location>
</feature>
<reference evidence="8" key="1">
    <citation type="submission" date="2021-01" db="UniProtKB">
        <authorList>
            <consortium name="EnsemblPlants"/>
        </authorList>
    </citation>
    <scope>IDENTIFICATION</scope>
</reference>
<evidence type="ECO:0000256" key="5">
    <source>
        <dbReference type="ARBA" id="ARBA00023242"/>
    </source>
</evidence>
<evidence type="ECO:0000259" key="7">
    <source>
        <dbReference type="PROSITE" id="PS51032"/>
    </source>
</evidence>
<keyword evidence="5" id="KW-0539">Nucleus</keyword>
<comment type="subcellular location">
    <subcellularLocation>
        <location evidence="1">Nucleus</location>
    </subcellularLocation>
</comment>
<dbReference type="OMA" id="NWVMRID"/>
<dbReference type="AlphaFoldDB" id="A0A7N0V362"/>
<evidence type="ECO:0000256" key="3">
    <source>
        <dbReference type="ARBA" id="ARBA00023125"/>
    </source>
</evidence>
<dbReference type="SUPFAM" id="SSF54171">
    <property type="entry name" value="DNA-binding domain"/>
    <property type="match status" value="1"/>
</dbReference>
<dbReference type="Proteomes" id="UP000594263">
    <property type="component" value="Unplaced"/>
</dbReference>
<dbReference type="FunFam" id="3.30.730.10:FF:000001">
    <property type="entry name" value="Ethylene-responsive transcription factor 2"/>
    <property type="match status" value="1"/>
</dbReference>
<name>A0A7N0V362_KALFE</name>
<keyword evidence="9" id="KW-1185">Reference proteome</keyword>
<dbReference type="PRINTS" id="PR00367">
    <property type="entry name" value="ETHRSPELEMNT"/>
</dbReference>
<feature type="region of interest" description="Disordered" evidence="6">
    <location>
        <begin position="176"/>
        <end position="201"/>
    </location>
</feature>
<organism evidence="8 9">
    <name type="scientific">Kalanchoe fedtschenkoi</name>
    <name type="common">Lavender scallops</name>
    <name type="synonym">South American air plant</name>
    <dbReference type="NCBI Taxonomy" id="63787"/>
    <lineage>
        <taxon>Eukaryota</taxon>
        <taxon>Viridiplantae</taxon>
        <taxon>Streptophyta</taxon>
        <taxon>Embryophyta</taxon>
        <taxon>Tracheophyta</taxon>
        <taxon>Spermatophyta</taxon>
        <taxon>Magnoliopsida</taxon>
        <taxon>eudicotyledons</taxon>
        <taxon>Gunneridae</taxon>
        <taxon>Pentapetalae</taxon>
        <taxon>Saxifragales</taxon>
        <taxon>Crassulaceae</taxon>
        <taxon>Kalanchoe</taxon>
    </lineage>
</organism>
<dbReference type="SMART" id="SM00380">
    <property type="entry name" value="AP2"/>
    <property type="match status" value="1"/>
</dbReference>
<keyword evidence="2" id="KW-0805">Transcription regulation</keyword>
<accession>A0A7N0V362</accession>
<dbReference type="EnsemblPlants" id="Kaladp0095s0453.1.v1.1">
    <property type="protein sequence ID" value="Kaladp0095s0453.1.v1.1"/>
    <property type="gene ID" value="Kaladp0095s0453.v1.1"/>
</dbReference>
<dbReference type="InterPro" id="IPR036955">
    <property type="entry name" value="AP2/ERF_dom_sf"/>
</dbReference>
<evidence type="ECO:0000256" key="6">
    <source>
        <dbReference type="SAM" id="MobiDB-lite"/>
    </source>
</evidence>
<dbReference type="Gramene" id="Kaladp0095s0453.1.v1.1">
    <property type="protein sequence ID" value="Kaladp0095s0453.1.v1.1"/>
    <property type="gene ID" value="Kaladp0095s0453.v1.1"/>
</dbReference>
<dbReference type="GO" id="GO:0003677">
    <property type="term" value="F:DNA binding"/>
    <property type="evidence" value="ECO:0007669"/>
    <property type="project" value="UniProtKB-KW"/>
</dbReference>
<dbReference type="InterPro" id="IPR016177">
    <property type="entry name" value="DNA-bd_dom_sf"/>
</dbReference>
<evidence type="ECO:0000256" key="1">
    <source>
        <dbReference type="ARBA" id="ARBA00004123"/>
    </source>
</evidence>
<sequence>MVPLKKYRGVRQRQWGSWVSEIRHPLLKRRVWLGTFQTAEEAARAYDQAAVLMSGRNAKTNFPEGQRPSGGDTPRLLSPAALSEKLRKCCKDTCPSLTCLRLDDDRSSIGVWQKRAGERNGSNWVMRIDLANNNNIKKNKEEKDNVSSISINSDKHNTDFDEYEVSVPVSEIVVGLSESDSSGKNGSSGDDNGDDDEEGRIALQMIEELVNWNCPTPFPN</sequence>
<dbReference type="CDD" id="cd00018">
    <property type="entry name" value="AP2"/>
    <property type="match status" value="1"/>
</dbReference>
<evidence type="ECO:0000313" key="8">
    <source>
        <dbReference type="EnsemblPlants" id="Kaladp0095s0453.1.v1.1"/>
    </source>
</evidence>